<evidence type="ECO:0000313" key="13">
    <source>
        <dbReference type="Proteomes" id="UP000655868"/>
    </source>
</evidence>
<feature type="transmembrane region" description="Helical" evidence="10">
    <location>
        <begin position="357"/>
        <end position="378"/>
    </location>
</feature>
<dbReference type="AlphaFoldDB" id="A0A934NLF5"/>
<dbReference type="PANTHER" id="PTHR43302">
    <property type="entry name" value="TRANSPORTER ARSB-RELATED"/>
    <property type="match status" value="1"/>
</dbReference>
<evidence type="ECO:0000256" key="9">
    <source>
        <dbReference type="ARBA" id="ARBA00023136"/>
    </source>
</evidence>
<keyword evidence="13" id="KW-1185">Reference proteome</keyword>
<feature type="transmembrane region" description="Helical" evidence="10">
    <location>
        <begin position="159"/>
        <end position="177"/>
    </location>
</feature>
<evidence type="ECO:0000256" key="6">
    <source>
        <dbReference type="ARBA" id="ARBA00022692"/>
    </source>
</evidence>
<dbReference type="EMBL" id="JAEMNV010000001">
    <property type="protein sequence ID" value="MBJ8337360.1"/>
    <property type="molecule type" value="Genomic_DNA"/>
</dbReference>
<evidence type="ECO:0000256" key="10">
    <source>
        <dbReference type="SAM" id="Phobius"/>
    </source>
</evidence>
<evidence type="ECO:0000256" key="8">
    <source>
        <dbReference type="ARBA" id="ARBA00022989"/>
    </source>
</evidence>
<dbReference type="InterPro" id="IPR000802">
    <property type="entry name" value="Arsenical_pump_ArsB"/>
</dbReference>
<dbReference type="GO" id="GO:0015105">
    <property type="term" value="F:arsenite transmembrane transporter activity"/>
    <property type="evidence" value="ECO:0007669"/>
    <property type="project" value="InterPro"/>
</dbReference>
<name>A0A934NLF5_9NOCA</name>
<keyword evidence="9 10" id="KW-0472">Membrane</keyword>
<feature type="domain" description="Citrate transporter-like" evidence="11">
    <location>
        <begin position="6"/>
        <end position="317"/>
    </location>
</feature>
<dbReference type="PRINTS" id="PR00758">
    <property type="entry name" value="ARSENICPUMP"/>
</dbReference>
<feature type="transmembrane region" description="Helical" evidence="10">
    <location>
        <begin position="282"/>
        <end position="305"/>
    </location>
</feature>
<keyword evidence="5" id="KW-1003">Cell membrane</keyword>
<evidence type="ECO:0000313" key="12">
    <source>
        <dbReference type="EMBL" id="MBJ8337360.1"/>
    </source>
</evidence>
<keyword evidence="7" id="KW-0059">Arsenical resistance</keyword>
<feature type="transmembrane region" description="Helical" evidence="10">
    <location>
        <begin position="116"/>
        <end position="138"/>
    </location>
</feature>
<evidence type="ECO:0000256" key="4">
    <source>
        <dbReference type="ARBA" id="ARBA00022448"/>
    </source>
</evidence>
<evidence type="ECO:0000256" key="2">
    <source>
        <dbReference type="ARBA" id="ARBA00006433"/>
    </source>
</evidence>
<accession>A0A934NLF5</accession>
<evidence type="ECO:0000256" key="3">
    <source>
        <dbReference type="ARBA" id="ARBA00009843"/>
    </source>
</evidence>
<protein>
    <submittedName>
        <fullName evidence="12">Arsenic transporter</fullName>
    </submittedName>
</protein>
<evidence type="ECO:0000259" key="11">
    <source>
        <dbReference type="Pfam" id="PF03600"/>
    </source>
</evidence>
<comment type="similarity">
    <text evidence="3">Belongs to the CitM (TC 2.A.11) transporter family.</text>
</comment>
<comment type="similarity">
    <text evidence="2">Belongs to the ArsB family.</text>
</comment>
<dbReference type="GO" id="GO:0046685">
    <property type="term" value="P:response to arsenic-containing substance"/>
    <property type="evidence" value="ECO:0007669"/>
    <property type="project" value="UniProtKB-KW"/>
</dbReference>
<feature type="transmembrane region" description="Helical" evidence="10">
    <location>
        <begin position="251"/>
        <end position="270"/>
    </location>
</feature>
<evidence type="ECO:0000256" key="7">
    <source>
        <dbReference type="ARBA" id="ARBA00022849"/>
    </source>
</evidence>
<dbReference type="PANTHER" id="PTHR43302:SF5">
    <property type="entry name" value="TRANSPORTER ARSB-RELATED"/>
    <property type="match status" value="1"/>
</dbReference>
<keyword evidence="4" id="KW-0813">Transport</keyword>
<dbReference type="GO" id="GO:0005886">
    <property type="term" value="C:plasma membrane"/>
    <property type="evidence" value="ECO:0007669"/>
    <property type="project" value="UniProtKB-SubCell"/>
</dbReference>
<feature type="transmembrane region" description="Helical" evidence="10">
    <location>
        <begin position="197"/>
        <end position="230"/>
    </location>
</feature>
<evidence type="ECO:0000256" key="5">
    <source>
        <dbReference type="ARBA" id="ARBA00022475"/>
    </source>
</evidence>
<dbReference type="Proteomes" id="UP000655868">
    <property type="component" value="Unassembled WGS sequence"/>
</dbReference>
<comment type="caution">
    <text evidence="12">The sequence shown here is derived from an EMBL/GenBank/DDBJ whole genome shotgun (WGS) entry which is preliminary data.</text>
</comment>
<keyword evidence="6 10" id="KW-0812">Transmembrane</keyword>
<gene>
    <name evidence="12" type="ORF">JGU71_00545</name>
</gene>
<feature type="transmembrane region" description="Helical" evidence="10">
    <location>
        <begin position="317"/>
        <end position="337"/>
    </location>
</feature>
<reference evidence="12" key="1">
    <citation type="submission" date="2020-12" db="EMBL/GenBank/DDBJ databases">
        <title>Antrihabitans popcorni sp. nov. and Antrihabitans auranticaus sp. nov., isolated from a larva cave.</title>
        <authorList>
            <person name="Lee S.D."/>
            <person name="Kim I.S."/>
        </authorList>
    </citation>
    <scope>NUCLEOTIDE SEQUENCE</scope>
    <source>
        <strain evidence="12">YC3-6</strain>
    </source>
</reference>
<feature type="transmembrane region" description="Helical" evidence="10">
    <location>
        <begin position="37"/>
        <end position="64"/>
    </location>
</feature>
<comment type="subcellular location">
    <subcellularLocation>
        <location evidence="1">Cell membrane</location>
        <topology evidence="1">Multi-pass membrane protein</topology>
    </subcellularLocation>
</comment>
<dbReference type="Pfam" id="PF03600">
    <property type="entry name" value="CitMHS"/>
    <property type="match status" value="1"/>
</dbReference>
<keyword evidence="8 10" id="KW-1133">Transmembrane helix</keyword>
<evidence type="ECO:0000256" key="1">
    <source>
        <dbReference type="ARBA" id="ARBA00004651"/>
    </source>
</evidence>
<feature type="transmembrane region" description="Helical" evidence="10">
    <location>
        <begin position="76"/>
        <end position="104"/>
    </location>
</feature>
<sequence length="380" mass="39471">MLSAVWAVLAVAGAVVIATGWLPGSAAEEIAIDRGGPVLAFLVAATVLAELADRAGVFDVAAAACARAARGSIFRLFLLVAVLAVATTVVMGIDTTAVLLTPVVLALTLRLGVRPWPFALLVLWLANTSSLLLPVSNLTNLLAQQREMLHALEFARRMALPQLAAVVITVAFLAALYRRDLVGRYDIPDRADPPDVWTYRLCAISCAALAPAVLVGVAPAVAASVCALATVVVFAVRDRAGLEWSLIPWRLVVLTEGLFLVVGALSRHGLTGLLARLAGDSPWLASIVGAGAANLVNNLPAYLAIEQAIAPGETTQLFTALVGTNTGPLITVWASLATLLWRERCLARGVEVPIGKLALVGMCGAPLVVLGATAALLISV</sequence>
<proteinExistence type="inferred from homology"/>
<dbReference type="RefSeq" id="WP_199700976.1">
    <property type="nucleotide sequence ID" value="NZ_JAEMNV010000001.1"/>
</dbReference>
<dbReference type="InterPro" id="IPR004680">
    <property type="entry name" value="Cit_transptr-like_dom"/>
</dbReference>
<organism evidence="12 13">
    <name type="scientific">Antrihabitans stalagmiti</name>
    <dbReference type="NCBI Taxonomy" id="2799499"/>
    <lineage>
        <taxon>Bacteria</taxon>
        <taxon>Bacillati</taxon>
        <taxon>Actinomycetota</taxon>
        <taxon>Actinomycetes</taxon>
        <taxon>Mycobacteriales</taxon>
        <taxon>Nocardiaceae</taxon>
        <taxon>Antrihabitans</taxon>
    </lineage>
</organism>